<keyword evidence="3 4" id="KW-0175">Coiled coil</keyword>
<evidence type="ECO:0000313" key="8">
    <source>
        <dbReference type="Proteomes" id="UP001295444"/>
    </source>
</evidence>
<feature type="domain" description="Cytohesin Ubiquitin Protein Inducing" evidence="6">
    <location>
        <begin position="4"/>
        <end position="132"/>
    </location>
</feature>
<keyword evidence="8" id="KW-1185">Reference proteome</keyword>
<dbReference type="PANTHER" id="PTHR16093:SF4">
    <property type="entry name" value="INNATE IMMUNITY ACTIVATOR PROTEIN"/>
    <property type="match status" value="1"/>
</dbReference>
<accession>A0AAD1R0H8</accession>
<dbReference type="AlphaFoldDB" id="A0AAD1R0H8"/>
<comment type="subcellular location">
    <subcellularLocation>
        <location evidence="1">Cytoplasm</location>
    </subcellularLocation>
</comment>
<dbReference type="EMBL" id="OW240912">
    <property type="protein sequence ID" value="CAH2221435.1"/>
    <property type="molecule type" value="Genomic_DNA"/>
</dbReference>
<feature type="coiled-coil region" evidence="4">
    <location>
        <begin position="135"/>
        <end position="162"/>
    </location>
</feature>
<dbReference type="GO" id="GO:0034334">
    <property type="term" value="P:adherens junction maintenance"/>
    <property type="evidence" value="ECO:0007669"/>
    <property type="project" value="TreeGrafter"/>
</dbReference>
<feature type="region of interest" description="Disordered" evidence="5">
    <location>
        <begin position="164"/>
        <end position="183"/>
    </location>
</feature>
<name>A0AAD1R0H8_PELCU</name>
<dbReference type="Pfam" id="PF11819">
    <property type="entry name" value="CUPID"/>
    <property type="match status" value="1"/>
</dbReference>
<dbReference type="InterPro" id="IPR021774">
    <property type="entry name" value="CUPID"/>
</dbReference>
<evidence type="ECO:0000256" key="2">
    <source>
        <dbReference type="ARBA" id="ARBA00022490"/>
    </source>
</evidence>
<dbReference type="PANTHER" id="PTHR16093">
    <property type="entry name" value="COILED-COIL DOMAIN-CONTAINING PROTEIN 120 FAMILY MEMBER"/>
    <property type="match status" value="1"/>
</dbReference>
<reference evidence="7" key="1">
    <citation type="submission" date="2022-03" db="EMBL/GenBank/DDBJ databases">
        <authorList>
            <person name="Alioto T."/>
            <person name="Alioto T."/>
            <person name="Gomez Garrido J."/>
        </authorList>
    </citation>
    <scope>NUCLEOTIDE SEQUENCE</scope>
</reference>
<evidence type="ECO:0000313" key="7">
    <source>
        <dbReference type="EMBL" id="CAH2221435.1"/>
    </source>
</evidence>
<evidence type="ECO:0000256" key="3">
    <source>
        <dbReference type="ARBA" id="ARBA00023054"/>
    </source>
</evidence>
<dbReference type="Proteomes" id="UP001295444">
    <property type="component" value="Chromosome 01"/>
</dbReference>
<dbReference type="GO" id="GO:0031398">
    <property type="term" value="P:positive regulation of protein ubiquitination"/>
    <property type="evidence" value="ECO:0007669"/>
    <property type="project" value="TreeGrafter"/>
</dbReference>
<dbReference type="GO" id="GO:0005737">
    <property type="term" value="C:cytoplasm"/>
    <property type="evidence" value="ECO:0007669"/>
    <property type="project" value="UniProtKB-SubCell"/>
</dbReference>
<dbReference type="InterPro" id="IPR043447">
    <property type="entry name" value="CCDC120/INAVA"/>
</dbReference>
<evidence type="ECO:0000256" key="1">
    <source>
        <dbReference type="ARBA" id="ARBA00004496"/>
    </source>
</evidence>
<proteinExistence type="predicted"/>
<feature type="compositionally biased region" description="Low complexity" evidence="5">
    <location>
        <begin position="243"/>
        <end position="254"/>
    </location>
</feature>
<keyword evidence="2" id="KW-0963">Cytoplasm</keyword>
<sequence length="480" mass="54216">MGKKEEANDCSDHYIIQPSQDSLSPGCRELTQAVRIQQRSLEQKMQSCLEELRLLCLREAELTGVFPKDYPLKADETPPKVRRRVGALFKLDEQAIHYRKEDPLSSLQTDLALQRQITEAARRLYMEESLSKHVRHQRKVALKEAERKLSSLEDRLNQERSIRLEDSSVSESSSLSDVTTLEEADETHRVSFSVLSSVTRPLPPQTLEGLCPAWIASETEKNPLQNSPWRESSLDLPYEKPNRSLNNSRSHSSSPAVTPLPSPQEVTCDNLNGSQNMNKITLTIQSSPENNIRKGVSQSIRVQGTQELCEPRGRSLCRRATSFNTQSNSLYSLSLSNPMYTSSNPVYSASSETLFELPNAPPSYKLAYCPVASPGELLKVVHIPSGREHFTLEEPPRPDITEELRCWQIRASMKGANALRPRSLDRQGAIRLRNHSSMSQLSRSQTQKVQVSHRHVLRRTAEGAPLQWYDPEEAQIISQV</sequence>
<feature type="compositionally biased region" description="Polar residues" evidence="5">
    <location>
        <begin position="264"/>
        <end position="274"/>
    </location>
</feature>
<feature type="compositionally biased region" description="Low complexity" evidence="5">
    <location>
        <begin position="167"/>
        <end position="179"/>
    </location>
</feature>
<organism evidence="7 8">
    <name type="scientific">Pelobates cultripes</name>
    <name type="common">Western spadefoot toad</name>
    <dbReference type="NCBI Taxonomy" id="61616"/>
    <lineage>
        <taxon>Eukaryota</taxon>
        <taxon>Metazoa</taxon>
        <taxon>Chordata</taxon>
        <taxon>Craniata</taxon>
        <taxon>Vertebrata</taxon>
        <taxon>Euteleostomi</taxon>
        <taxon>Amphibia</taxon>
        <taxon>Batrachia</taxon>
        <taxon>Anura</taxon>
        <taxon>Pelobatoidea</taxon>
        <taxon>Pelobatidae</taxon>
        <taxon>Pelobates</taxon>
    </lineage>
</organism>
<protein>
    <recommendedName>
        <fullName evidence="6">Cytohesin Ubiquitin Protein Inducing domain-containing protein</fullName>
    </recommendedName>
</protein>
<gene>
    <name evidence="7" type="ORF">PECUL_23A039016</name>
</gene>
<evidence type="ECO:0000256" key="5">
    <source>
        <dbReference type="SAM" id="MobiDB-lite"/>
    </source>
</evidence>
<evidence type="ECO:0000256" key="4">
    <source>
        <dbReference type="SAM" id="Coils"/>
    </source>
</evidence>
<evidence type="ECO:0000259" key="6">
    <source>
        <dbReference type="Pfam" id="PF11819"/>
    </source>
</evidence>
<feature type="region of interest" description="Disordered" evidence="5">
    <location>
        <begin position="221"/>
        <end position="274"/>
    </location>
</feature>